<dbReference type="Proteomes" id="UP000586827">
    <property type="component" value="Unassembled WGS sequence"/>
</dbReference>
<reference evidence="1 2" key="1">
    <citation type="submission" date="2020-05" db="EMBL/GenBank/DDBJ databases">
        <title>MicrobeNet Type strains.</title>
        <authorList>
            <person name="Nicholson A.C."/>
        </authorList>
    </citation>
    <scope>NUCLEOTIDE SEQUENCE [LARGE SCALE GENOMIC DNA]</scope>
    <source>
        <strain evidence="1 2">JCM 3224</strain>
    </source>
</reference>
<accession>A0A849C380</accession>
<dbReference type="RefSeq" id="WP_067526301.1">
    <property type="nucleotide sequence ID" value="NZ_JABELX010000002.1"/>
</dbReference>
<sequence>MNTDRGDAILSVVLDVIGECDGTFTPRQVVSAARPLISPAPTLGEVEGVFQILEVPALNGVVAVGRGIYRAGATTEVVAARLSRLAAAAQDFEDDDGPPLIEYADDRY</sequence>
<proteinExistence type="predicted"/>
<organism evidence="1 2">
    <name type="scientific">Nocardia uniformis</name>
    <dbReference type="NCBI Taxonomy" id="53432"/>
    <lineage>
        <taxon>Bacteria</taxon>
        <taxon>Bacillati</taxon>
        <taxon>Actinomycetota</taxon>
        <taxon>Actinomycetes</taxon>
        <taxon>Mycobacteriales</taxon>
        <taxon>Nocardiaceae</taxon>
        <taxon>Nocardia</taxon>
    </lineage>
</organism>
<dbReference type="AlphaFoldDB" id="A0A849C380"/>
<name>A0A849C380_9NOCA</name>
<evidence type="ECO:0000313" key="1">
    <source>
        <dbReference type="EMBL" id="NNH69429.1"/>
    </source>
</evidence>
<keyword evidence="2" id="KW-1185">Reference proteome</keyword>
<gene>
    <name evidence="1" type="ORF">HLB23_06020</name>
</gene>
<comment type="caution">
    <text evidence="1">The sequence shown here is derived from an EMBL/GenBank/DDBJ whole genome shotgun (WGS) entry which is preliminary data.</text>
</comment>
<protein>
    <submittedName>
        <fullName evidence="1">Uncharacterized protein</fullName>
    </submittedName>
</protein>
<evidence type="ECO:0000313" key="2">
    <source>
        <dbReference type="Proteomes" id="UP000586827"/>
    </source>
</evidence>
<dbReference type="EMBL" id="JABELX010000002">
    <property type="protein sequence ID" value="NNH69429.1"/>
    <property type="molecule type" value="Genomic_DNA"/>
</dbReference>